<protein>
    <recommendedName>
        <fullName evidence="4">DUF4870 domain-containing protein</fullName>
    </recommendedName>
</protein>
<proteinExistence type="predicted"/>
<feature type="transmembrane region" description="Helical" evidence="1">
    <location>
        <begin position="67"/>
        <end position="99"/>
    </location>
</feature>
<dbReference type="AlphaFoldDB" id="A0A2M6R940"/>
<evidence type="ECO:0000313" key="2">
    <source>
        <dbReference type="EMBL" id="PIS07043.1"/>
    </source>
</evidence>
<dbReference type="Proteomes" id="UP000231162">
    <property type="component" value="Unassembled WGS sequence"/>
</dbReference>
<dbReference type="EMBL" id="PEZX01000022">
    <property type="protein sequence ID" value="PIS07043.1"/>
    <property type="molecule type" value="Genomic_DNA"/>
</dbReference>
<sequence length="150" mass="17120">MNACQFRPWEAPLYIDPPQWFMVAATVVSLISIYWLIGYLFGPLCMSFYTAGKQDAATKFFERLKPWVWVAFWPIPVGFILVMIAFVVGMMCFVIMGIINNIGEIALIIAGLAGFAIIAVLACGLWGVLINPKYFPRFKRWTRRIFLNPE</sequence>
<reference evidence="3" key="1">
    <citation type="submission" date="2017-09" db="EMBL/GenBank/DDBJ databases">
        <title>Depth-based differentiation of microbial function through sediment-hosted aquifers and enrichment of novel symbionts in the deep terrestrial subsurface.</title>
        <authorList>
            <person name="Probst A.J."/>
            <person name="Ladd B."/>
            <person name="Jarett J.K."/>
            <person name="Geller-Mcgrath D.E."/>
            <person name="Sieber C.M.K."/>
            <person name="Emerson J.B."/>
            <person name="Anantharaman K."/>
            <person name="Thomas B.C."/>
            <person name="Malmstrom R."/>
            <person name="Stieglmeier M."/>
            <person name="Klingl A."/>
            <person name="Woyke T."/>
            <person name="Ryan C.M."/>
            <person name="Banfield J.F."/>
        </authorList>
    </citation>
    <scope>NUCLEOTIDE SEQUENCE [LARGE SCALE GENOMIC DNA]</scope>
</reference>
<keyword evidence="1" id="KW-1133">Transmembrane helix</keyword>
<keyword evidence="1" id="KW-0812">Transmembrane</keyword>
<feature type="transmembrane region" description="Helical" evidence="1">
    <location>
        <begin position="20"/>
        <end position="46"/>
    </location>
</feature>
<feature type="transmembrane region" description="Helical" evidence="1">
    <location>
        <begin position="105"/>
        <end position="130"/>
    </location>
</feature>
<keyword evidence="1" id="KW-0472">Membrane</keyword>
<evidence type="ECO:0000313" key="3">
    <source>
        <dbReference type="Proteomes" id="UP000231162"/>
    </source>
</evidence>
<name>A0A2M6R940_9BACT</name>
<gene>
    <name evidence="2" type="ORF">COT79_01450</name>
</gene>
<comment type="caution">
    <text evidence="2">The sequence shown here is derived from an EMBL/GenBank/DDBJ whole genome shotgun (WGS) entry which is preliminary data.</text>
</comment>
<organism evidence="2 3">
    <name type="scientific">Candidatus Berkelbacteria bacterium CG10_big_fil_rev_8_21_14_0_10_43_14</name>
    <dbReference type="NCBI Taxonomy" id="1974515"/>
    <lineage>
        <taxon>Bacteria</taxon>
        <taxon>Candidatus Berkelbacteria</taxon>
    </lineage>
</organism>
<evidence type="ECO:0000256" key="1">
    <source>
        <dbReference type="SAM" id="Phobius"/>
    </source>
</evidence>
<accession>A0A2M6R940</accession>
<evidence type="ECO:0008006" key="4">
    <source>
        <dbReference type="Google" id="ProtNLM"/>
    </source>
</evidence>